<feature type="region of interest" description="Disordered" evidence="1">
    <location>
        <begin position="1113"/>
        <end position="1160"/>
    </location>
</feature>
<keyword evidence="2" id="KW-0812">Transmembrane</keyword>
<evidence type="ECO:0000313" key="4">
    <source>
        <dbReference type="Proteomes" id="UP001165080"/>
    </source>
</evidence>
<evidence type="ECO:0000256" key="1">
    <source>
        <dbReference type="SAM" id="MobiDB-lite"/>
    </source>
</evidence>
<dbReference type="PANTHER" id="PTHR24216">
    <property type="entry name" value="PAXILLIN-RELATED"/>
    <property type="match status" value="1"/>
</dbReference>
<evidence type="ECO:0000313" key="3">
    <source>
        <dbReference type="EMBL" id="GLC56513.1"/>
    </source>
</evidence>
<accession>A0A9W6BQY1</accession>
<gene>
    <name evidence="3" type="primary">PLEST004056</name>
    <name evidence="3" type="ORF">PLESTB_001115500</name>
</gene>
<evidence type="ECO:0000256" key="2">
    <source>
        <dbReference type="SAM" id="Phobius"/>
    </source>
</evidence>
<dbReference type="Proteomes" id="UP001165080">
    <property type="component" value="Unassembled WGS sequence"/>
</dbReference>
<name>A0A9W6BQY1_9CHLO</name>
<keyword evidence="2" id="KW-0472">Membrane</keyword>
<feature type="compositionally biased region" description="Polar residues" evidence="1">
    <location>
        <begin position="134"/>
        <end position="154"/>
    </location>
</feature>
<feature type="compositionally biased region" description="Polar residues" evidence="1">
    <location>
        <begin position="440"/>
        <end position="450"/>
    </location>
</feature>
<proteinExistence type="predicted"/>
<reference evidence="3 4" key="1">
    <citation type="journal article" date="2023" name="Commun. Biol.">
        <title>Reorganization of the ancestral sex-determining regions during the evolution of trioecy in Pleodorina starrii.</title>
        <authorList>
            <person name="Takahashi K."/>
            <person name="Suzuki S."/>
            <person name="Kawai-Toyooka H."/>
            <person name="Yamamoto K."/>
            <person name="Hamaji T."/>
            <person name="Ootsuki R."/>
            <person name="Yamaguchi H."/>
            <person name="Kawachi M."/>
            <person name="Higashiyama T."/>
            <person name="Nozaki H."/>
        </authorList>
    </citation>
    <scope>NUCLEOTIDE SEQUENCE [LARGE SCALE GENOMIC DNA]</scope>
    <source>
        <strain evidence="3 4">NIES-4479</strain>
    </source>
</reference>
<feature type="compositionally biased region" description="Polar residues" evidence="1">
    <location>
        <begin position="1184"/>
        <end position="1198"/>
    </location>
</feature>
<feature type="region of interest" description="Disordered" evidence="1">
    <location>
        <begin position="1183"/>
        <end position="1212"/>
    </location>
</feature>
<dbReference type="PANTHER" id="PTHR24216:SF65">
    <property type="entry name" value="PAXILLIN-LIKE PROTEIN 1"/>
    <property type="match status" value="1"/>
</dbReference>
<feature type="region of interest" description="Disordered" evidence="1">
    <location>
        <begin position="1006"/>
        <end position="1045"/>
    </location>
</feature>
<protein>
    <recommendedName>
        <fullName evidence="5">Transmembrane protein</fullName>
    </recommendedName>
</protein>
<dbReference type="AlphaFoldDB" id="A0A9W6BQY1"/>
<evidence type="ECO:0008006" key="5">
    <source>
        <dbReference type="Google" id="ProtNLM"/>
    </source>
</evidence>
<dbReference type="EMBL" id="BRXU01000016">
    <property type="protein sequence ID" value="GLC56513.1"/>
    <property type="molecule type" value="Genomic_DNA"/>
</dbReference>
<feature type="region of interest" description="Disordered" evidence="1">
    <location>
        <begin position="404"/>
        <end position="494"/>
    </location>
</feature>
<keyword evidence="4" id="KW-1185">Reference proteome</keyword>
<comment type="caution">
    <text evidence="3">The sequence shown here is derived from an EMBL/GenBank/DDBJ whole genome shotgun (WGS) entry which is preliminary data.</text>
</comment>
<feature type="transmembrane region" description="Helical" evidence="2">
    <location>
        <begin position="54"/>
        <end position="76"/>
    </location>
</feature>
<feature type="compositionally biased region" description="Low complexity" evidence="1">
    <location>
        <begin position="1113"/>
        <end position="1125"/>
    </location>
</feature>
<sequence length="1225" mass="126600">MAEEPSFLPGKMSPELAQQRADQSTGFFLRQLQASKEFHELMARSLRKKPRRAWWKYLASVLCAALMVFATLRYLAVNELGDHLGTAAKALDHVDDFALLATHDQPASAPSPAPSPVLQPEAAGLDSDTLRRPSISSTEAEQLTSVSPQPTTDETAPRETAMEVGPSLQVADAERLTVTRLLDFTPLSACALDLVFQCNEHEPAPQIKQTSGSECNPVAADNPVVAEFVEPTQELPPSNPTLDVTGSSYTVMAMASVITVILSAATLIYVAKRLGFAFVFTDNVGTAAHGEPECAGQYADVTVDAVEPTAAILQAEAEHQHDDAIDVSAATEVQARVVPVQQQTEADFQSAECTRDVDARFDVVHSVSPLLCAPLFSTAKSQHNLPDSDPTLDRFRSPAPLAMAMLTPTEPPSPFPGFPALSSFASQRSSDDTAPGAKPAQSTSQPSGSSETGGAGADDSQATWSSAPSPDAGDVTSNNSELPSHALAAPAPTSPGVAPWRIVYPLATETPDSSSASFANDGHIQPQSMEAASAIFDLSHFDEDGEVISISSLAPKLEDADDCSDNLHAAETADDYGITFGLQRRQAKKQLSQAKAAVSDVRASDVASATAINSSGGSDAAATPSWPPKLNSGVAAPSKPVGLGDAQGPAGAALGAALDDIDQDLISYEALSLSRTLVCGLASGRAPSSPGADEDSLRKTCQEPGREHAAVAAATTVLLSGFKASSKSVLLAACAGDEPTLRRAQGDLYAAVAQLLDMDLAPHSYTTSSAACKALAYSNAVTPVSGVPFTGFGSAGLSQDIAGSGGGSWASIGSRVASGPVAADASSTLGGGSAALPLAPRALSSSAPLATPSSGSASVIADDAGWPDGPLRPLPNDIDSYLAARRKGTASPSAHVLAGLQDCLAYAGLLVNATASQVAFSRAELLEHVISAREEASAWRQRAFDAEARLAAVEEEVVPDDGCSEEEGIDGLHVEHLGSDRGENVWVCVDLPSTQAAAALEDVAVPERKSATTAPLTNEASASVSGLKTAAPASDTTFHEGQPSATETVVRAEVSEVVRELVSSVIKGLVQRQDEVLQRDEIEARANSMAAGSPARVLASDVTVAAREDMFGFSSPTSIRSGSGSCAAADRTPEPAPHGPYTGSGGMGSRIGPLVSSSPTEPSFAARLENMFHASWGLDGAQWSPASPASGLMSNLNNGEGDDDGESSCCSSARRLWRPPRVSFS</sequence>
<keyword evidence="2" id="KW-1133">Transmembrane helix</keyword>
<organism evidence="3 4">
    <name type="scientific">Pleodorina starrii</name>
    <dbReference type="NCBI Taxonomy" id="330485"/>
    <lineage>
        <taxon>Eukaryota</taxon>
        <taxon>Viridiplantae</taxon>
        <taxon>Chlorophyta</taxon>
        <taxon>core chlorophytes</taxon>
        <taxon>Chlorophyceae</taxon>
        <taxon>CS clade</taxon>
        <taxon>Chlamydomonadales</taxon>
        <taxon>Volvocaceae</taxon>
        <taxon>Pleodorina</taxon>
    </lineage>
</organism>
<feature type="transmembrane region" description="Helical" evidence="2">
    <location>
        <begin position="249"/>
        <end position="271"/>
    </location>
</feature>
<dbReference type="OrthoDB" id="10395708at2759"/>
<feature type="compositionally biased region" description="Polar residues" evidence="1">
    <location>
        <begin position="1011"/>
        <end position="1026"/>
    </location>
</feature>
<feature type="region of interest" description="Disordered" evidence="1">
    <location>
        <begin position="611"/>
        <end position="640"/>
    </location>
</feature>
<feature type="region of interest" description="Disordered" evidence="1">
    <location>
        <begin position="104"/>
        <end position="168"/>
    </location>
</feature>